<evidence type="ECO:0000256" key="1">
    <source>
        <dbReference type="ARBA" id="ARBA00022679"/>
    </source>
</evidence>
<comment type="caution">
    <text evidence="4">The sequence shown here is derived from an EMBL/GenBank/DDBJ whole genome shotgun (WGS) entry which is preliminary data.</text>
</comment>
<organism evidence="4 5">
    <name type="scientific">Candidatus Allofournierella merdipullorum</name>
    <dbReference type="NCBI Taxonomy" id="2838595"/>
    <lineage>
        <taxon>Bacteria</taxon>
        <taxon>Bacillati</taxon>
        <taxon>Bacillota</taxon>
        <taxon>Clostridia</taxon>
        <taxon>Eubacteriales</taxon>
        <taxon>Oscillospiraceae</taxon>
        <taxon>Allofournierella</taxon>
    </lineage>
</organism>
<dbReference type="PANTHER" id="PTHR43877">
    <property type="entry name" value="AMINOALKYLPHOSPHONATE N-ACETYLTRANSFERASE-RELATED-RELATED"/>
    <property type="match status" value="1"/>
</dbReference>
<reference evidence="4" key="1">
    <citation type="journal article" date="2021" name="PeerJ">
        <title>Extensive microbial diversity within the chicken gut microbiome revealed by metagenomics and culture.</title>
        <authorList>
            <person name="Gilroy R."/>
            <person name="Ravi A."/>
            <person name="Getino M."/>
            <person name="Pursley I."/>
            <person name="Horton D.L."/>
            <person name="Alikhan N.F."/>
            <person name="Baker D."/>
            <person name="Gharbi K."/>
            <person name="Hall N."/>
            <person name="Watson M."/>
            <person name="Adriaenssens E.M."/>
            <person name="Foster-Nyarko E."/>
            <person name="Jarju S."/>
            <person name="Secka A."/>
            <person name="Antonio M."/>
            <person name="Oren A."/>
            <person name="Chaudhuri R.R."/>
            <person name="La Ragione R."/>
            <person name="Hildebrand F."/>
            <person name="Pallen M.J."/>
        </authorList>
    </citation>
    <scope>NUCLEOTIDE SEQUENCE</scope>
    <source>
        <strain evidence="4">ChiGjej4B4-18154</strain>
    </source>
</reference>
<evidence type="ECO:0000256" key="2">
    <source>
        <dbReference type="ARBA" id="ARBA00023315"/>
    </source>
</evidence>
<reference evidence="4" key="2">
    <citation type="submission" date="2021-04" db="EMBL/GenBank/DDBJ databases">
        <authorList>
            <person name="Gilroy R."/>
        </authorList>
    </citation>
    <scope>NUCLEOTIDE SEQUENCE</scope>
    <source>
        <strain evidence="4">ChiGjej4B4-18154</strain>
    </source>
</reference>
<dbReference type="Gene3D" id="3.40.630.30">
    <property type="match status" value="1"/>
</dbReference>
<keyword evidence="1" id="KW-0808">Transferase</keyword>
<evidence type="ECO:0000259" key="3">
    <source>
        <dbReference type="PROSITE" id="PS51186"/>
    </source>
</evidence>
<dbReference type="GO" id="GO:0016747">
    <property type="term" value="F:acyltransferase activity, transferring groups other than amino-acyl groups"/>
    <property type="evidence" value="ECO:0007669"/>
    <property type="project" value="InterPro"/>
</dbReference>
<dbReference type="CDD" id="cd04301">
    <property type="entry name" value="NAT_SF"/>
    <property type="match status" value="1"/>
</dbReference>
<dbReference type="SUPFAM" id="SSF55729">
    <property type="entry name" value="Acyl-CoA N-acyltransferases (Nat)"/>
    <property type="match status" value="1"/>
</dbReference>
<sequence length="163" mass="17855">MELVLRPAGRQDAAVLAAIYNSNPEFLLHHLGRDRVDEAFLLSELEEMVGAGFVTLLITQGRDGPALAAADVRGGEEAYLSLLILHRDAQGHGLGRQCAALLEEHLRAGGSRRVRIDVVDDHPGNPLPFWRRMGYEGSQRVALTWGDKTSSALVLRKELCPLP</sequence>
<dbReference type="Proteomes" id="UP000824035">
    <property type="component" value="Unassembled WGS sequence"/>
</dbReference>
<dbReference type="InterPro" id="IPR000182">
    <property type="entry name" value="GNAT_dom"/>
</dbReference>
<dbReference type="InterPro" id="IPR016181">
    <property type="entry name" value="Acyl_CoA_acyltransferase"/>
</dbReference>
<dbReference type="PROSITE" id="PS51186">
    <property type="entry name" value="GNAT"/>
    <property type="match status" value="1"/>
</dbReference>
<keyword evidence="2" id="KW-0012">Acyltransferase</keyword>
<feature type="domain" description="N-acetyltransferase" evidence="3">
    <location>
        <begin position="3"/>
        <end position="160"/>
    </location>
</feature>
<dbReference type="Pfam" id="PF00583">
    <property type="entry name" value="Acetyltransf_1"/>
    <property type="match status" value="1"/>
</dbReference>
<evidence type="ECO:0000313" key="4">
    <source>
        <dbReference type="EMBL" id="HIZ31455.1"/>
    </source>
</evidence>
<proteinExistence type="predicted"/>
<dbReference type="InterPro" id="IPR050832">
    <property type="entry name" value="Bact_Acetyltransf"/>
</dbReference>
<gene>
    <name evidence="4" type="ORF">H9813_09555</name>
</gene>
<accession>A0A9D2E600</accession>
<name>A0A9D2E600_9FIRM</name>
<protein>
    <submittedName>
        <fullName evidence="4">GNAT family N-acetyltransferase</fullName>
    </submittedName>
</protein>
<evidence type="ECO:0000313" key="5">
    <source>
        <dbReference type="Proteomes" id="UP000824035"/>
    </source>
</evidence>
<dbReference type="AlphaFoldDB" id="A0A9D2E600"/>
<dbReference type="EMBL" id="DXBV01000098">
    <property type="protein sequence ID" value="HIZ31455.1"/>
    <property type="molecule type" value="Genomic_DNA"/>
</dbReference>